<feature type="transmembrane region" description="Helical" evidence="2">
    <location>
        <begin position="496"/>
        <end position="521"/>
    </location>
</feature>
<evidence type="ECO:0000313" key="4">
    <source>
        <dbReference type="Proteomes" id="UP000326546"/>
    </source>
</evidence>
<dbReference type="AlphaFoldDB" id="A0A5J6V2K4"/>
<keyword evidence="2" id="KW-1133">Transmembrane helix</keyword>
<dbReference type="PANTHER" id="PTHR30282:SF0">
    <property type="entry name" value="P-AMINOBENZOYL-GLUTAMATE TRANSPORT PROTEIN"/>
    <property type="match status" value="1"/>
</dbReference>
<dbReference type="OrthoDB" id="3314392at2"/>
<dbReference type="GO" id="GO:1902604">
    <property type="term" value="P:p-aminobenzoyl-glutamate transmembrane transport"/>
    <property type="evidence" value="ECO:0007669"/>
    <property type="project" value="InterPro"/>
</dbReference>
<evidence type="ECO:0000256" key="1">
    <source>
        <dbReference type="SAM" id="MobiDB-lite"/>
    </source>
</evidence>
<dbReference type="Proteomes" id="UP000326546">
    <property type="component" value="Chromosome"/>
</dbReference>
<accession>A0A5J6V2K4</accession>
<dbReference type="KEGG" id="serw:FY030_03790"/>
<feature type="transmembrane region" description="Helical" evidence="2">
    <location>
        <begin position="326"/>
        <end position="348"/>
    </location>
</feature>
<evidence type="ECO:0000313" key="3">
    <source>
        <dbReference type="EMBL" id="QFG67955.1"/>
    </source>
</evidence>
<keyword evidence="2" id="KW-0812">Transmembrane</keyword>
<feature type="transmembrane region" description="Helical" evidence="2">
    <location>
        <begin position="186"/>
        <end position="206"/>
    </location>
</feature>
<feature type="region of interest" description="Disordered" evidence="1">
    <location>
        <begin position="250"/>
        <end position="270"/>
    </location>
</feature>
<dbReference type="Pfam" id="PF03806">
    <property type="entry name" value="ABG_transport"/>
    <property type="match status" value="1"/>
</dbReference>
<feature type="compositionally biased region" description="Acidic residues" evidence="1">
    <location>
        <begin position="261"/>
        <end position="270"/>
    </location>
</feature>
<dbReference type="RefSeq" id="WP_158060347.1">
    <property type="nucleotide sequence ID" value="NZ_CP044427.1"/>
</dbReference>
<keyword evidence="2" id="KW-0472">Membrane</keyword>
<organism evidence="3 4">
    <name type="scientific">Ornithinimicrobium pratense</name>
    <dbReference type="NCBI Taxonomy" id="2593973"/>
    <lineage>
        <taxon>Bacteria</taxon>
        <taxon>Bacillati</taxon>
        <taxon>Actinomycetota</taxon>
        <taxon>Actinomycetes</taxon>
        <taxon>Micrococcales</taxon>
        <taxon>Ornithinimicrobiaceae</taxon>
        <taxon>Ornithinimicrobium</taxon>
    </lineage>
</organism>
<proteinExistence type="predicted"/>
<gene>
    <name evidence="3" type="ORF">FY030_03790</name>
</gene>
<feature type="transmembrane region" description="Helical" evidence="2">
    <location>
        <begin position="408"/>
        <end position="428"/>
    </location>
</feature>
<dbReference type="PANTHER" id="PTHR30282">
    <property type="entry name" value="P-AMINOBENZOYL GLUTAMATE TRANSPORTER"/>
    <property type="match status" value="1"/>
</dbReference>
<keyword evidence="4" id="KW-1185">Reference proteome</keyword>
<sequence>MATQTSAGGHPQGGAVTRFLDVVERVGNRIPHPFWLFVGLALLVVVLSAVLSRTPISVTVPGQDAPVGIENLLSVDNLRRMVVESISNFTGFPPLGIVLVVMLGVAVAEGSGMIMAAVRLVVTKVSGRWLTFAIAITGITGSIASDAITVILPPLAAMAFLAVGRSPLVGIGLGFVSVSAGFNASLIINATDPLLAGISTTAAQIIEEEYVVSPLANIYFTIVSSLVLATIITLVFERWVSPRMEGVELDGDGGPVGSTPDEQESADLDPNEFDDLQSAALDDTERRGLRNGALAGLAFLLLVAAVTAIPGSPLRGEDGEILTGPAIMSVSILIALLFVVMGLAYGLTAQTITSWADLPAFMAKGMSDLAPVLVLFFAAAQFIAWFSWSNMGTVLAVGGAGAIERLGVPPLAVILLVVLLTYLLNLFITSGSAQWTLMAPVVIPALLILGITPEVSQMGFRMGDSASNIITPLNVYFALMLTYLQRYKRDAGVGTLMAMTLPASVAILLGWVSFFVLWYVVGLPLGPGVPVR</sequence>
<dbReference type="InterPro" id="IPR004697">
    <property type="entry name" value="AbgT"/>
</dbReference>
<feature type="transmembrane region" description="Helical" evidence="2">
    <location>
        <begin position="369"/>
        <end position="388"/>
    </location>
</feature>
<feature type="transmembrane region" description="Helical" evidence="2">
    <location>
        <begin position="465"/>
        <end position="484"/>
    </location>
</feature>
<feature type="transmembrane region" description="Helical" evidence="2">
    <location>
        <begin position="218"/>
        <end position="236"/>
    </location>
</feature>
<feature type="transmembrane region" description="Helical" evidence="2">
    <location>
        <begin position="158"/>
        <end position="179"/>
    </location>
</feature>
<reference evidence="3 4" key="1">
    <citation type="submission" date="2019-09" db="EMBL/GenBank/DDBJ databases">
        <title>Serinicoccus pratensis sp. nov., isolated from meadow soil.</title>
        <authorList>
            <person name="Zhang W."/>
        </authorList>
    </citation>
    <scope>NUCLEOTIDE SEQUENCE [LARGE SCALE GENOMIC DNA]</scope>
    <source>
        <strain evidence="3 4">W204</strain>
    </source>
</reference>
<protein>
    <submittedName>
        <fullName evidence="3">AbgT family transporter</fullName>
    </submittedName>
</protein>
<feature type="transmembrane region" description="Helical" evidence="2">
    <location>
        <begin position="293"/>
        <end position="314"/>
    </location>
</feature>
<feature type="transmembrane region" description="Helical" evidence="2">
    <location>
        <begin position="34"/>
        <end position="51"/>
    </location>
</feature>
<evidence type="ECO:0000256" key="2">
    <source>
        <dbReference type="SAM" id="Phobius"/>
    </source>
</evidence>
<feature type="transmembrane region" description="Helical" evidence="2">
    <location>
        <begin position="435"/>
        <end position="453"/>
    </location>
</feature>
<feature type="transmembrane region" description="Helical" evidence="2">
    <location>
        <begin position="97"/>
        <end position="122"/>
    </location>
</feature>
<dbReference type="GO" id="GO:0015558">
    <property type="term" value="F:secondary active p-aminobenzoyl-glutamate transmembrane transporter activity"/>
    <property type="evidence" value="ECO:0007669"/>
    <property type="project" value="InterPro"/>
</dbReference>
<name>A0A5J6V2K4_9MICO</name>
<dbReference type="EMBL" id="CP044427">
    <property type="protein sequence ID" value="QFG67955.1"/>
    <property type="molecule type" value="Genomic_DNA"/>
</dbReference>
<feature type="transmembrane region" description="Helical" evidence="2">
    <location>
        <begin position="129"/>
        <end position="152"/>
    </location>
</feature>